<feature type="transmembrane region" description="Helical" evidence="1">
    <location>
        <begin position="18"/>
        <end position="41"/>
    </location>
</feature>
<dbReference type="RefSeq" id="WP_011372824.1">
    <property type="nucleotide sequence ID" value="NC_007575.1"/>
</dbReference>
<evidence type="ECO:0000313" key="2">
    <source>
        <dbReference type="EMBL" id="ABB44472.1"/>
    </source>
</evidence>
<evidence type="ECO:0000256" key="1">
    <source>
        <dbReference type="SAM" id="Phobius"/>
    </source>
</evidence>
<gene>
    <name evidence="2" type="ordered locus">Suden_1194</name>
</gene>
<sequence length="236" mass="27518">MARKRVEPFNPWPSFVDLFASVIMVVLMFMIILIVNITYYAQFKYKVSYTGTIAIEQTVDKAVPVLDKKVKEREQEEEPLEKKKESIISEKTIKIVKDDTKKELEAVAGVDLSRTSNNFTRQDNIFHEDWMVVKYLDSEVILDSKSIKDIDKFLLDAKEKFPQHSIWIYIKEPQNQISASVGKQIALSRVLNIRNLLRNREYKDEDVMIKLRDKIPLKNVTNHASGYAVITVHRKK</sequence>
<dbReference type="KEGG" id="tdn:Suden_1194"/>
<keyword evidence="1" id="KW-1133">Transmembrane helix</keyword>
<reference evidence="2 3" key="1">
    <citation type="journal article" date="2008" name="Appl. Environ. Microbiol.">
        <title>Genome of the epsilonproteobacterial chemolithoautotroph Sulfurimonas denitrificans.</title>
        <authorList>
            <person name="Sievert S.M."/>
            <person name="Scott K.M."/>
            <person name="Klotz M.G."/>
            <person name="Chain P.S.G."/>
            <person name="Hauser L.J."/>
            <person name="Hemp J."/>
            <person name="Huegler M."/>
            <person name="Land M."/>
            <person name="Lapidus A."/>
            <person name="Larimer F.W."/>
            <person name="Lucas S."/>
            <person name="Malfatti S.A."/>
            <person name="Meyer F."/>
            <person name="Paulsen I.T."/>
            <person name="Ren Q."/>
            <person name="Simon J."/>
            <person name="Bailey K."/>
            <person name="Diaz E."/>
            <person name="Fitzpatrick K.A."/>
            <person name="Glover B."/>
            <person name="Gwatney N."/>
            <person name="Korajkic A."/>
            <person name="Long A."/>
            <person name="Mobberley J.M."/>
            <person name="Pantry S.N."/>
            <person name="Pazder G."/>
            <person name="Peterson S."/>
            <person name="Quintanilla J.D."/>
            <person name="Sprinkle R."/>
            <person name="Stephens J."/>
            <person name="Thomas P."/>
            <person name="Vaughn R."/>
            <person name="Weber M.J."/>
            <person name="Wooten L.L."/>
        </authorList>
    </citation>
    <scope>NUCLEOTIDE SEQUENCE [LARGE SCALE GENOMIC DNA]</scope>
    <source>
        <strain evidence="3">ATCC 33889 / DSM 1251</strain>
    </source>
</reference>
<dbReference type="Proteomes" id="UP000002714">
    <property type="component" value="Chromosome"/>
</dbReference>
<keyword evidence="1" id="KW-0812">Transmembrane</keyword>
<keyword evidence="3" id="KW-1185">Reference proteome</keyword>
<dbReference type="HOGENOM" id="CLU_1174939_0_0_7"/>
<name>Q30RA9_SULDN</name>
<dbReference type="AlphaFoldDB" id="Q30RA9"/>
<organism evidence="2 3">
    <name type="scientific">Sulfurimonas denitrificans (strain ATCC 33889 / DSM 1251)</name>
    <name type="common">Thiomicrospira denitrificans (strain ATCC 33889 / DSM 1251)</name>
    <dbReference type="NCBI Taxonomy" id="326298"/>
    <lineage>
        <taxon>Bacteria</taxon>
        <taxon>Pseudomonadati</taxon>
        <taxon>Campylobacterota</taxon>
        <taxon>Epsilonproteobacteria</taxon>
        <taxon>Campylobacterales</taxon>
        <taxon>Sulfurimonadaceae</taxon>
        <taxon>Sulfurimonas</taxon>
    </lineage>
</organism>
<protein>
    <submittedName>
        <fullName evidence="2">Uncharacterized protein</fullName>
    </submittedName>
</protein>
<evidence type="ECO:0000313" key="3">
    <source>
        <dbReference type="Proteomes" id="UP000002714"/>
    </source>
</evidence>
<accession>Q30RA9</accession>
<dbReference type="STRING" id="326298.Suden_1194"/>
<keyword evidence="1" id="KW-0472">Membrane</keyword>
<dbReference type="EMBL" id="CP000153">
    <property type="protein sequence ID" value="ABB44472.1"/>
    <property type="molecule type" value="Genomic_DNA"/>
</dbReference>
<dbReference type="TCDB" id="1.A.30.4.2">
    <property type="family name" value="the h(+)- or na(+)-translocating bacterial flagellar motor/exbbd outer membrane transport energizer (mot/exb) superfamily"/>
</dbReference>
<dbReference type="OrthoDB" id="5348724at2"/>
<proteinExistence type="predicted"/>